<comment type="subcellular location">
    <subcellularLocation>
        <location evidence="9">Cytoplasm</location>
    </subcellularLocation>
</comment>
<comment type="subunit">
    <text evidence="9">Monomer.</text>
</comment>
<dbReference type="PROSITE" id="PS00885">
    <property type="entry name" value="EPSP_SYNTHASE_2"/>
    <property type="match status" value="1"/>
</dbReference>
<accession>A0A380JNN5</accession>
<dbReference type="EMBL" id="UHFF01000002">
    <property type="protein sequence ID" value="SUN45740.1"/>
    <property type="molecule type" value="Genomic_DNA"/>
</dbReference>
<evidence type="ECO:0000256" key="2">
    <source>
        <dbReference type="ARBA" id="ARBA00004811"/>
    </source>
</evidence>
<comment type="pathway">
    <text evidence="2 9">Metabolic intermediate biosynthesis; chorismate biosynthesis; chorismate from D-erythrose 4-phosphate and phosphoenolpyruvate: step 6/7.</text>
</comment>
<keyword evidence="4 9" id="KW-0963">Cytoplasm</keyword>
<feature type="binding site" evidence="9">
    <location>
        <position position="343"/>
    </location>
    <ligand>
        <name>phosphoenolpyruvate</name>
        <dbReference type="ChEBI" id="CHEBI:58702"/>
    </ligand>
</feature>
<dbReference type="InterPro" id="IPR036968">
    <property type="entry name" value="Enolpyruvate_Tfrase_sf"/>
</dbReference>
<dbReference type="GO" id="GO:0005737">
    <property type="term" value="C:cytoplasm"/>
    <property type="evidence" value="ECO:0007669"/>
    <property type="project" value="UniProtKB-SubCell"/>
</dbReference>
<feature type="binding site" evidence="9">
    <location>
        <position position="20"/>
    </location>
    <ligand>
        <name>phosphoenolpyruvate</name>
        <dbReference type="ChEBI" id="CHEBI:58702"/>
    </ligand>
</feature>
<dbReference type="Gene3D" id="3.65.10.10">
    <property type="entry name" value="Enolpyruvate transferase domain"/>
    <property type="match status" value="2"/>
</dbReference>
<dbReference type="InterPro" id="IPR001986">
    <property type="entry name" value="Enolpyruvate_Tfrase_dom"/>
</dbReference>
<evidence type="ECO:0000259" key="10">
    <source>
        <dbReference type="Pfam" id="PF00275"/>
    </source>
</evidence>
<dbReference type="InterPro" id="IPR013792">
    <property type="entry name" value="RNA3'P_cycl/enolpyr_Trfase_a/b"/>
</dbReference>
<feature type="binding site" evidence="9">
    <location>
        <position position="168"/>
    </location>
    <ligand>
        <name>3-phosphoshikimate</name>
        <dbReference type="ChEBI" id="CHEBI:145989"/>
    </ligand>
</feature>
<dbReference type="GO" id="GO:0008652">
    <property type="term" value="P:amino acid biosynthetic process"/>
    <property type="evidence" value="ECO:0007669"/>
    <property type="project" value="UniProtKB-KW"/>
</dbReference>
<comment type="similarity">
    <text evidence="3 9">Belongs to the EPSP synthase family.</text>
</comment>
<dbReference type="PIRSF" id="PIRSF000505">
    <property type="entry name" value="EPSPS"/>
    <property type="match status" value="1"/>
</dbReference>
<dbReference type="UniPathway" id="UPA00053">
    <property type="reaction ID" value="UER00089"/>
</dbReference>
<evidence type="ECO:0000256" key="7">
    <source>
        <dbReference type="ARBA" id="ARBA00023141"/>
    </source>
</evidence>
<dbReference type="InterPro" id="IPR006264">
    <property type="entry name" value="EPSP_synthase"/>
</dbReference>
<dbReference type="CDD" id="cd01556">
    <property type="entry name" value="EPSP_synthase"/>
    <property type="match status" value="1"/>
</dbReference>
<proteinExistence type="inferred from homology"/>
<evidence type="ECO:0000313" key="11">
    <source>
        <dbReference type="EMBL" id="SUN45740.1"/>
    </source>
</evidence>
<comment type="catalytic activity">
    <reaction evidence="8">
        <text>3-phosphoshikimate + phosphoenolpyruvate = 5-O-(1-carboxyvinyl)-3-phosphoshikimate + phosphate</text>
        <dbReference type="Rhea" id="RHEA:21256"/>
        <dbReference type="ChEBI" id="CHEBI:43474"/>
        <dbReference type="ChEBI" id="CHEBI:57701"/>
        <dbReference type="ChEBI" id="CHEBI:58702"/>
        <dbReference type="ChEBI" id="CHEBI:145989"/>
        <dbReference type="EC" id="2.5.1.19"/>
    </reaction>
    <physiologicalReaction direction="left-to-right" evidence="8">
        <dbReference type="Rhea" id="RHEA:21257"/>
    </physiologicalReaction>
</comment>
<feature type="binding site" evidence="9">
    <location>
        <position position="92"/>
    </location>
    <ligand>
        <name>phosphoenolpyruvate</name>
        <dbReference type="ChEBI" id="CHEBI:58702"/>
    </ligand>
</feature>
<evidence type="ECO:0000256" key="8">
    <source>
        <dbReference type="ARBA" id="ARBA00044633"/>
    </source>
</evidence>
<feature type="binding site" evidence="9">
    <location>
        <position position="120"/>
    </location>
    <ligand>
        <name>phosphoenolpyruvate</name>
        <dbReference type="ChEBI" id="CHEBI:58702"/>
    </ligand>
</feature>
<dbReference type="EC" id="2.5.1.19" evidence="9"/>
<keyword evidence="5 9" id="KW-0028">Amino-acid biosynthesis</keyword>
<feature type="binding site" evidence="9">
    <location>
        <position position="385"/>
    </location>
    <ligand>
        <name>phosphoenolpyruvate</name>
        <dbReference type="ChEBI" id="CHEBI:58702"/>
    </ligand>
</feature>
<comment type="caution">
    <text evidence="9">Lacks conserved residue(s) required for the propagation of feature annotation.</text>
</comment>
<protein>
    <recommendedName>
        <fullName evidence="9">3-phosphoshikimate 1-carboxyvinyltransferase</fullName>
        <ecNumber evidence="9">2.5.1.19</ecNumber>
    </recommendedName>
    <alternativeName>
        <fullName evidence="9">5-enolpyruvylshikimate-3-phosphate synthase</fullName>
        <shortName evidence="9">EPSP synthase</shortName>
        <shortName evidence="9">EPSPS</shortName>
    </alternativeName>
</protein>
<evidence type="ECO:0000256" key="6">
    <source>
        <dbReference type="ARBA" id="ARBA00022679"/>
    </source>
</evidence>
<evidence type="ECO:0000256" key="3">
    <source>
        <dbReference type="ARBA" id="ARBA00009948"/>
    </source>
</evidence>
<dbReference type="GO" id="GO:0009073">
    <property type="term" value="P:aromatic amino acid family biosynthetic process"/>
    <property type="evidence" value="ECO:0007669"/>
    <property type="project" value="UniProtKB-KW"/>
</dbReference>
<dbReference type="FunFam" id="3.65.10.10:FF:000006">
    <property type="entry name" value="3-phosphoshikimate 1-carboxyvinyltransferase"/>
    <property type="match status" value="1"/>
</dbReference>
<keyword evidence="7 9" id="KW-0057">Aromatic amino acid biosynthesis</keyword>
<comment type="function">
    <text evidence="1 9">Catalyzes the transfer of the enolpyruvyl moiety of phosphoenolpyruvate (PEP) to the 5-hydroxyl of shikimate-3-phosphate (S3P) to produce enolpyruvyl shikimate-3-phosphate and inorganic phosphate.</text>
</comment>
<dbReference type="NCBIfam" id="TIGR01356">
    <property type="entry name" value="aroA"/>
    <property type="match status" value="1"/>
</dbReference>
<feature type="binding site" evidence="9">
    <location>
        <position position="339"/>
    </location>
    <ligand>
        <name>3-phosphoshikimate</name>
        <dbReference type="ChEBI" id="CHEBI:145989"/>
    </ligand>
</feature>
<dbReference type="AlphaFoldDB" id="A0A380JNN5"/>
<evidence type="ECO:0000256" key="5">
    <source>
        <dbReference type="ARBA" id="ARBA00022605"/>
    </source>
</evidence>
<evidence type="ECO:0000256" key="4">
    <source>
        <dbReference type="ARBA" id="ARBA00022490"/>
    </source>
</evidence>
<sequence>MKLKTKAKALRGRLRVPGDKSISHRAVIFGAIAEGQTVLHGLLRGQDVLATIQALRDLGVSIYEAADSLIIEGRGFKGLKPAQKPLDMGNSGTSMRLLAGLLAAQDFSVQLLGDDSLSRRPMDRITIPLSLMGAELSGQGEKELPPLIVRGHQGLRPIHYQLPVASAQVKSAILLAALQTQGETVILEKELTRNHTEEMIEQFGGKLSVAGKQISIKGPQRLQGQTLYIPGDLSSAAFWLAAALIVPGSDLVLENVGINPTRTGLLEVIEKMGGQLSYQAVDKDMQAASLRVSYSSLKGVEISGDLIPRLIDELPIIALLATQAQGTTYIRDAKELRVKETDRIQAVTDVLGQMGADIQATEDGMVIRGKTPLHGAAVNSCGDHRIGMMAAIAALLVEEGQVTLERAEAIMTSYPDFFKDLERLWHD</sequence>
<keyword evidence="6 9" id="KW-0808">Transferase</keyword>
<feature type="binding site" evidence="9">
    <location>
        <position position="166"/>
    </location>
    <ligand>
        <name>3-phosphoshikimate</name>
        <dbReference type="ChEBI" id="CHEBI:145989"/>
    </ligand>
</feature>
<dbReference type="InterPro" id="IPR023193">
    <property type="entry name" value="EPSP_synthase_CS"/>
</dbReference>
<dbReference type="GO" id="GO:0003866">
    <property type="term" value="F:3-phosphoshikimate 1-carboxyvinyltransferase activity"/>
    <property type="evidence" value="ECO:0007669"/>
    <property type="project" value="UniProtKB-UniRule"/>
</dbReference>
<dbReference type="PROSITE" id="PS00104">
    <property type="entry name" value="EPSP_SYNTHASE_1"/>
    <property type="match status" value="1"/>
</dbReference>
<organism evidence="11 12">
    <name type="scientific">Streptococcus equi subsp. equi</name>
    <dbReference type="NCBI Taxonomy" id="148942"/>
    <lineage>
        <taxon>Bacteria</taxon>
        <taxon>Bacillati</taxon>
        <taxon>Bacillota</taxon>
        <taxon>Bacilli</taxon>
        <taxon>Lactobacillales</taxon>
        <taxon>Streptococcaceae</taxon>
        <taxon>Streptococcus</taxon>
    </lineage>
</organism>
<dbReference type="GO" id="GO:0009423">
    <property type="term" value="P:chorismate biosynthetic process"/>
    <property type="evidence" value="ECO:0007669"/>
    <property type="project" value="UniProtKB-UniRule"/>
</dbReference>
<feature type="binding site" evidence="9">
    <location>
        <position position="20"/>
    </location>
    <ligand>
        <name>3-phosphoshikimate</name>
        <dbReference type="ChEBI" id="CHEBI:145989"/>
    </ligand>
</feature>
<dbReference type="Pfam" id="PF00275">
    <property type="entry name" value="EPSP_synthase"/>
    <property type="match status" value="1"/>
</dbReference>
<dbReference type="PANTHER" id="PTHR21090:SF5">
    <property type="entry name" value="PENTAFUNCTIONAL AROM POLYPEPTIDE"/>
    <property type="match status" value="1"/>
</dbReference>
<feature type="binding site" evidence="9">
    <location>
        <position position="21"/>
    </location>
    <ligand>
        <name>3-phosphoshikimate</name>
        <dbReference type="ChEBI" id="CHEBI:145989"/>
    </ligand>
</feature>
<reference evidence="11 12" key="1">
    <citation type="submission" date="2018-06" db="EMBL/GenBank/DDBJ databases">
        <authorList>
            <consortium name="Pathogen Informatics"/>
            <person name="Doyle S."/>
        </authorList>
    </citation>
    <scope>NUCLEOTIDE SEQUENCE [LARGE SCALE GENOMIC DNA]</scope>
    <source>
        <strain evidence="11 12">NCTC12092</strain>
    </source>
</reference>
<dbReference type="Proteomes" id="UP000254461">
    <property type="component" value="Unassembled WGS sequence"/>
</dbReference>
<dbReference type="PANTHER" id="PTHR21090">
    <property type="entry name" value="AROM/DEHYDROQUINATE SYNTHASE"/>
    <property type="match status" value="1"/>
</dbReference>
<name>A0A380JNN5_9STRE</name>
<feature type="binding site" evidence="9">
    <location>
        <position position="168"/>
    </location>
    <ligand>
        <name>phosphoenolpyruvate</name>
        <dbReference type="ChEBI" id="CHEBI:58702"/>
    </ligand>
</feature>
<feature type="active site" description="Proton acceptor" evidence="9">
    <location>
        <position position="312"/>
    </location>
</feature>
<dbReference type="RefSeq" id="WP_115250772.1">
    <property type="nucleotide sequence ID" value="NZ_UHFF01000002.1"/>
</dbReference>
<evidence type="ECO:0000313" key="12">
    <source>
        <dbReference type="Proteomes" id="UP000254461"/>
    </source>
</evidence>
<feature type="domain" description="Enolpyruvate transferase" evidence="10">
    <location>
        <begin position="5"/>
        <end position="421"/>
    </location>
</feature>
<feature type="binding site" evidence="9">
    <location>
        <position position="25"/>
    </location>
    <ligand>
        <name>3-phosphoshikimate</name>
        <dbReference type="ChEBI" id="CHEBI:145989"/>
    </ligand>
</feature>
<dbReference type="FunFam" id="3.65.10.10:FF:000005">
    <property type="entry name" value="3-phosphoshikimate 1-carboxyvinyltransferase"/>
    <property type="match status" value="1"/>
</dbReference>
<dbReference type="SUPFAM" id="SSF55205">
    <property type="entry name" value="EPT/RTPC-like"/>
    <property type="match status" value="1"/>
</dbReference>
<dbReference type="HAMAP" id="MF_00210">
    <property type="entry name" value="EPSP_synth"/>
    <property type="match status" value="1"/>
</dbReference>
<gene>
    <name evidence="11" type="primary">aroA_1</name>
    <name evidence="9" type="synonym">aroA</name>
    <name evidence="11" type="ORF">NCTC12092_00643</name>
</gene>
<evidence type="ECO:0000256" key="9">
    <source>
        <dbReference type="HAMAP-Rule" id="MF_00210"/>
    </source>
</evidence>
<feature type="binding site" evidence="9">
    <location>
        <position position="312"/>
    </location>
    <ligand>
        <name>3-phosphoshikimate</name>
        <dbReference type="ChEBI" id="CHEBI:145989"/>
    </ligand>
</feature>
<evidence type="ECO:0000256" key="1">
    <source>
        <dbReference type="ARBA" id="ARBA00002174"/>
    </source>
</evidence>